<feature type="region of interest" description="Disordered" evidence="6">
    <location>
        <begin position="342"/>
        <end position="373"/>
    </location>
</feature>
<feature type="compositionally biased region" description="Polar residues" evidence="6">
    <location>
        <begin position="519"/>
        <end position="536"/>
    </location>
</feature>
<dbReference type="EC" id="2.7.11.1" evidence="8"/>
<accession>A0ABQ9XQR6</accession>
<feature type="region of interest" description="Disordered" evidence="6">
    <location>
        <begin position="408"/>
        <end position="430"/>
    </location>
</feature>
<evidence type="ECO:0000256" key="6">
    <source>
        <dbReference type="SAM" id="MobiDB-lite"/>
    </source>
</evidence>
<dbReference type="SMART" id="SM00220">
    <property type="entry name" value="S_TKc"/>
    <property type="match status" value="1"/>
</dbReference>
<proteinExistence type="predicted"/>
<dbReference type="Gene3D" id="1.10.510.10">
    <property type="entry name" value="Transferase(Phosphotransferase) domain 1"/>
    <property type="match status" value="1"/>
</dbReference>
<evidence type="ECO:0000259" key="7">
    <source>
        <dbReference type="PROSITE" id="PS50011"/>
    </source>
</evidence>
<dbReference type="Pfam" id="PF00069">
    <property type="entry name" value="Pkinase"/>
    <property type="match status" value="2"/>
</dbReference>
<feature type="compositionally biased region" description="Low complexity" evidence="6">
    <location>
        <begin position="418"/>
        <end position="428"/>
    </location>
</feature>
<keyword evidence="3 8" id="KW-0418">Kinase</keyword>
<evidence type="ECO:0000313" key="8">
    <source>
        <dbReference type="EMBL" id="KAK2954466.1"/>
    </source>
</evidence>
<evidence type="ECO:0000256" key="4">
    <source>
        <dbReference type="ARBA" id="ARBA00022840"/>
    </source>
</evidence>
<feature type="compositionally biased region" description="Low complexity" evidence="6">
    <location>
        <begin position="615"/>
        <end position="626"/>
    </location>
</feature>
<feature type="region of interest" description="Disordered" evidence="6">
    <location>
        <begin position="519"/>
        <end position="570"/>
    </location>
</feature>
<keyword evidence="2 5" id="KW-0547">Nucleotide-binding</keyword>
<comment type="caution">
    <text evidence="8">The sequence shown here is derived from an EMBL/GenBank/DDBJ whole genome shotgun (WGS) entry which is preliminary data.</text>
</comment>
<evidence type="ECO:0000256" key="2">
    <source>
        <dbReference type="ARBA" id="ARBA00022741"/>
    </source>
</evidence>
<feature type="compositionally biased region" description="Low complexity" evidence="6">
    <location>
        <begin position="465"/>
        <end position="476"/>
    </location>
</feature>
<dbReference type="Proteomes" id="UP001281761">
    <property type="component" value="Unassembled WGS sequence"/>
</dbReference>
<sequence length="1070" mass="116915">MTTGLSRAQIGADSVTLAKEEYSNISPLGTGQFGRVYKGTNRNGQDVAIKIVPQDKFSAEEIYTCATLQKQQCSFIVGYFGSKQIEDEIVIEMEYCNSGNLQNLLKNGKYLGEFETKRLLKQIRVILVHVFIVLSYRSRDHPSLYLHPSVCFSPRHLLRSDIKPENILLHCPARQSTLLNDCVAKISDFGLSRSLAATELAKTQCGTPLFMAPEVFLEEGKYTNSADMWSVGVILYYLLSGRLPFPATSSVQLIRLLQSPFPPLHHISAECHSLLCSLLCPDPTLRISAKEALKHSWFSDLNAIEPIPPTVLAQPTQNRSEMTFLDQALLIKQNLILNQRRQSSSPGLAVADNKHSDNRGTSVPPSNTRLERDTDTNTAIQEQQHTHRPSQQTSTVAPLFAKEFGFVQQHPHQPRPSSPSSNPFDSQPLIDFTRDFGTAQAQQSADTAKRMADALNESVDSLRHTPNTTPPLANTAGKEGSCTTKETVDLLDLDDVKMQNEGDSAQQRETSNLLSLFNFDQSSGSATPSAQPSLVSTPPTLHPALTPPDTTTPNTPHTVQPLSTQLPAQPVSDSTTQMWEDLTAAFATPERARPKVVFVTDTTSTPSNTRSAPLSVTPHTSTPSQHSHSDTLLPSQMRAKSNDLIDQVLNGIRSTVEADTNHHSPSPSSHTPTSTHSTPTVKAMSPSFPLNIPARSPRVDRMRQNSESIPSIPSPPLSASPPRISPSPPIFDSLCAHSTSPHSLTPHTLRPRHSRLISPSPSPSTHSHTPPPSQFGFLVLSEHSDIALSLLARRMDSPHWKGLSSSDTAQAKLAVVACVEEHLMQPLHSAIHTLRHSIHSKSHSALPPTISFRGHTLSLDEATLLRSCLSRQRKNISAAIRQIHADAHAHSRTTHSSTDLVIPSRPTGLNACSASRGLGILLDEACSLCPHTLSASQYRSVFDDILARRVSSLGTCELCWPTLSTRPSCEYPSLALNTHRDALFARLAQSSSEEQARASVSLEGYLLYSLISFDTSLDETVLVQSTNTHSNSFVPVSVSQQLLLEKAHAAWSQTLSLLSHPSTGDDPILY</sequence>
<dbReference type="PANTHER" id="PTHR24348">
    <property type="entry name" value="SERINE/THREONINE-PROTEIN KINASE UNC-51-RELATED"/>
    <property type="match status" value="1"/>
</dbReference>
<dbReference type="EMBL" id="JARBJD010000078">
    <property type="protein sequence ID" value="KAK2954466.1"/>
    <property type="molecule type" value="Genomic_DNA"/>
</dbReference>
<dbReference type="InterPro" id="IPR045269">
    <property type="entry name" value="Atg1-like"/>
</dbReference>
<evidence type="ECO:0000256" key="5">
    <source>
        <dbReference type="PROSITE-ProRule" id="PRU10141"/>
    </source>
</evidence>
<evidence type="ECO:0000313" key="9">
    <source>
        <dbReference type="Proteomes" id="UP001281761"/>
    </source>
</evidence>
<keyword evidence="4 5" id="KW-0067">ATP-binding</keyword>
<feature type="compositionally biased region" description="Polar residues" evidence="6">
    <location>
        <begin position="736"/>
        <end position="746"/>
    </location>
</feature>
<dbReference type="InterPro" id="IPR000719">
    <property type="entry name" value="Prot_kinase_dom"/>
</dbReference>
<dbReference type="InterPro" id="IPR011009">
    <property type="entry name" value="Kinase-like_dom_sf"/>
</dbReference>
<feature type="region of interest" description="Disordered" evidence="6">
    <location>
        <begin position="460"/>
        <end position="481"/>
    </location>
</feature>
<dbReference type="PANTHER" id="PTHR24348:SF22">
    <property type="entry name" value="NON-SPECIFIC SERINE_THREONINE PROTEIN KINASE"/>
    <property type="match status" value="1"/>
</dbReference>
<name>A0ABQ9XQR6_9EUKA</name>
<organism evidence="8 9">
    <name type="scientific">Blattamonas nauphoetae</name>
    <dbReference type="NCBI Taxonomy" id="2049346"/>
    <lineage>
        <taxon>Eukaryota</taxon>
        <taxon>Metamonada</taxon>
        <taxon>Preaxostyla</taxon>
        <taxon>Oxymonadida</taxon>
        <taxon>Blattamonas</taxon>
    </lineage>
</organism>
<dbReference type="SUPFAM" id="SSF56112">
    <property type="entry name" value="Protein kinase-like (PK-like)"/>
    <property type="match status" value="1"/>
</dbReference>
<dbReference type="PROSITE" id="PS00107">
    <property type="entry name" value="PROTEIN_KINASE_ATP"/>
    <property type="match status" value="1"/>
</dbReference>
<feature type="compositionally biased region" description="Low complexity" evidence="6">
    <location>
        <begin position="663"/>
        <end position="680"/>
    </location>
</feature>
<feature type="region of interest" description="Disordered" evidence="6">
    <location>
        <begin position="658"/>
        <end position="773"/>
    </location>
</feature>
<feature type="compositionally biased region" description="Polar residues" evidence="6">
    <location>
        <begin position="359"/>
        <end position="368"/>
    </location>
</feature>
<feature type="compositionally biased region" description="Pro residues" evidence="6">
    <location>
        <begin position="712"/>
        <end position="729"/>
    </location>
</feature>
<keyword evidence="1 8" id="KW-0808">Transferase</keyword>
<dbReference type="InterPro" id="IPR017441">
    <property type="entry name" value="Protein_kinase_ATP_BS"/>
</dbReference>
<evidence type="ECO:0000256" key="1">
    <source>
        <dbReference type="ARBA" id="ARBA00022679"/>
    </source>
</evidence>
<keyword evidence="9" id="KW-1185">Reference proteome</keyword>
<dbReference type="GO" id="GO:0004674">
    <property type="term" value="F:protein serine/threonine kinase activity"/>
    <property type="evidence" value="ECO:0007669"/>
    <property type="project" value="UniProtKB-EC"/>
</dbReference>
<feature type="compositionally biased region" description="Low complexity" evidence="6">
    <location>
        <begin position="537"/>
        <end position="561"/>
    </location>
</feature>
<gene>
    <name evidence="8" type="ORF">BLNAU_10634</name>
</gene>
<protein>
    <submittedName>
        <fullName evidence="8">CBL-interacting protein kinase 25</fullName>
        <ecNumber evidence="8">2.7.11.1</ecNumber>
    </submittedName>
</protein>
<evidence type="ECO:0000256" key="3">
    <source>
        <dbReference type="ARBA" id="ARBA00022777"/>
    </source>
</evidence>
<feature type="region of interest" description="Disordered" evidence="6">
    <location>
        <begin position="601"/>
        <end position="631"/>
    </location>
</feature>
<feature type="binding site" evidence="5">
    <location>
        <position position="50"/>
    </location>
    <ligand>
        <name>ATP</name>
        <dbReference type="ChEBI" id="CHEBI:30616"/>
    </ligand>
</feature>
<feature type="domain" description="Protein kinase" evidence="7">
    <location>
        <begin position="22"/>
        <end position="298"/>
    </location>
</feature>
<feature type="compositionally biased region" description="Polar residues" evidence="6">
    <location>
        <begin position="601"/>
        <end position="614"/>
    </location>
</feature>
<dbReference type="PROSITE" id="PS50011">
    <property type="entry name" value="PROTEIN_KINASE_DOM"/>
    <property type="match status" value="1"/>
</dbReference>
<reference evidence="8 9" key="1">
    <citation type="journal article" date="2022" name="bioRxiv">
        <title>Genomics of Preaxostyla Flagellates Illuminates Evolutionary Transitions and the Path Towards Mitochondrial Loss.</title>
        <authorList>
            <person name="Novak L.V.F."/>
            <person name="Treitli S.C."/>
            <person name="Pyrih J."/>
            <person name="Halakuc P."/>
            <person name="Pipaliya S.V."/>
            <person name="Vacek V."/>
            <person name="Brzon O."/>
            <person name="Soukal P."/>
            <person name="Eme L."/>
            <person name="Dacks J.B."/>
            <person name="Karnkowska A."/>
            <person name="Elias M."/>
            <person name="Hampl V."/>
        </authorList>
    </citation>
    <scope>NUCLEOTIDE SEQUENCE [LARGE SCALE GENOMIC DNA]</scope>
    <source>
        <strain evidence="8">NAU3</strain>
        <tissue evidence="8">Gut</tissue>
    </source>
</reference>